<dbReference type="Gene3D" id="2.40.128.20">
    <property type="match status" value="1"/>
</dbReference>
<dbReference type="InterPro" id="IPR012674">
    <property type="entry name" value="Calycin"/>
</dbReference>
<dbReference type="Proteomes" id="UP000015104">
    <property type="component" value="Unassembled WGS sequence"/>
</dbReference>
<feature type="signal peptide" evidence="1">
    <location>
        <begin position="1"/>
        <end position="19"/>
    </location>
</feature>
<accession>T1K1B2</accession>
<dbReference type="EMBL" id="CAEY01001347">
    <property type="status" value="NOT_ANNOTATED_CDS"/>
    <property type="molecule type" value="Genomic_DNA"/>
</dbReference>
<feature type="chain" id="PRO_5004580901" description="Lipocalin/cytosolic fatty-acid binding domain-containing protein" evidence="1">
    <location>
        <begin position="20"/>
        <end position="198"/>
    </location>
</feature>
<evidence type="ECO:0000313" key="2">
    <source>
        <dbReference type="EnsemblMetazoa" id="tetur04g00770.1"/>
    </source>
</evidence>
<dbReference type="HOGENOM" id="CLU_1379744_0_0_1"/>
<evidence type="ECO:0000256" key="1">
    <source>
        <dbReference type="SAM" id="SignalP"/>
    </source>
</evidence>
<reference evidence="2" key="2">
    <citation type="submission" date="2015-06" db="UniProtKB">
        <authorList>
            <consortium name="EnsemblMetazoa"/>
        </authorList>
    </citation>
    <scope>IDENTIFICATION</scope>
</reference>
<dbReference type="KEGG" id="tut:107359479"/>
<dbReference type="EnsemblMetazoa" id="tetur04g00770.1">
    <property type="protein sequence ID" value="tetur04g00770.1"/>
    <property type="gene ID" value="tetur04g00770"/>
</dbReference>
<dbReference type="OMA" id="SCVRIDE"/>
<dbReference type="AlphaFoldDB" id="T1K1B2"/>
<evidence type="ECO:0008006" key="4">
    <source>
        <dbReference type="Google" id="ProtNLM"/>
    </source>
</evidence>
<gene>
    <name evidence="2" type="primary">107359479</name>
</gene>
<evidence type="ECO:0000313" key="3">
    <source>
        <dbReference type="Proteomes" id="UP000015104"/>
    </source>
</evidence>
<name>T1K1B2_TETUR</name>
<protein>
    <recommendedName>
        <fullName evidence="4">Lipocalin/cytosolic fatty-acid binding domain-containing protein</fullName>
    </recommendedName>
</protein>
<keyword evidence="3" id="KW-1185">Reference proteome</keyword>
<reference evidence="3" key="1">
    <citation type="submission" date="2011-08" db="EMBL/GenBank/DDBJ databases">
        <authorList>
            <person name="Rombauts S."/>
        </authorList>
    </citation>
    <scope>NUCLEOTIDE SEQUENCE</scope>
    <source>
        <strain evidence="3">London</strain>
    </source>
</reference>
<proteinExistence type="predicted"/>
<keyword evidence="1" id="KW-0732">Signal</keyword>
<organism evidence="2 3">
    <name type="scientific">Tetranychus urticae</name>
    <name type="common">Two-spotted spider mite</name>
    <dbReference type="NCBI Taxonomy" id="32264"/>
    <lineage>
        <taxon>Eukaryota</taxon>
        <taxon>Metazoa</taxon>
        <taxon>Ecdysozoa</taxon>
        <taxon>Arthropoda</taxon>
        <taxon>Chelicerata</taxon>
        <taxon>Arachnida</taxon>
        <taxon>Acari</taxon>
        <taxon>Acariformes</taxon>
        <taxon>Trombidiformes</taxon>
        <taxon>Prostigmata</taxon>
        <taxon>Eleutherengona</taxon>
        <taxon>Raphignathae</taxon>
        <taxon>Tetranychoidea</taxon>
        <taxon>Tetranychidae</taxon>
        <taxon>Tetranychus</taxon>
    </lineage>
</organism>
<sequence length="198" mass="22267">MKSTLFVALIALAISSSFAVKIQGSCPEPKQPKVDTGNNWYFSNFEGSWTVLGRSEETVPRTVYNTLEISHLYLGKVAVIEKGNTRDSEVMSLWDKFIELTVGDFDGKSYYDFEDEPYSFNITTSDGKRGEFWMPYFARPKYAEAVLASCVRIDESTVDVKAWFVSKTKSVSASQEVKDIVKSLTGHELIEVCQGDFC</sequence>